<dbReference type="Pfam" id="PF04275">
    <property type="entry name" value="P-mevalo_kinase"/>
    <property type="match status" value="1"/>
</dbReference>
<evidence type="ECO:0000313" key="14">
    <source>
        <dbReference type="Proteomes" id="UP001295740"/>
    </source>
</evidence>
<evidence type="ECO:0000256" key="2">
    <source>
        <dbReference type="ARBA" id="ARBA00004496"/>
    </source>
</evidence>
<keyword evidence="14" id="KW-1185">Reference proteome</keyword>
<dbReference type="InterPro" id="IPR050120">
    <property type="entry name" value="Adenine_PRTase"/>
</dbReference>
<dbReference type="InterPro" id="IPR029057">
    <property type="entry name" value="PRTase-like"/>
</dbReference>
<evidence type="ECO:0000256" key="7">
    <source>
        <dbReference type="ARBA" id="ARBA00022490"/>
    </source>
</evidence>
<comment type="pathway">
    <text evidence="3">Purine metabolism; AMP biosynthesis via salvage pathway; AMP from adenine: step 1/1.</text>
</comment>
<evidence type="ECO:0000256" key="10">
    <source>
        <dbReference type="ARBA" id="ARBA00022726"/>
    </source>
</evidence>
<dbReference type="EC" id="2.4.2.7" evidence="6"/>
<organism evidence="13 14">
    <name type="scientific">Anthostomella pinea</name>
    <dbReference type="NCBI Taxonomy" id="933095"/>
    <lineage>
        <taxon>Eukaryota</taxon>
        <taxon>Fungi</taxon>
        <taxon>Dikarya</taxon>
        <taxon>Ascomycota</taxon>
        <taxon>Pezizomycotina</taxon>
        <taxon>Sordariomycetes</taxon>
        <taxon>Xylariomycetidae</taxon>
        <taxon>Xylariales</taxon>
        <taxon>Xylariaceae</taxon>
        <taxon>Anthostomella</taxon>
    </lineage>
</organism>
<dbReference type="GO" id="GO:0003999">
    <property type="term" value="F:adenine phosphoribosyltransferase activity"/>
    <property type="evidence" value="ECO:0007669"/>
    <property type="project" value="UniProtKB-EC"/>
</dbReference>
<evidence type="ECO:0000256" key="11">
    <source>
        <dbReference type="SAM" id="MobiDB-lite"/>
    </source>
</evidence>
<accession>A0AAI8YQ13</accession>
<dbReference type="GO" id="GO:0005829">
    <property type="term" value="C:cytosol"/>
    <property type="evidence" value="ECO:0007669"/>
    <property type="project" value="TreeGrafter"/>
</dbReference>
<comment type="similarity">
    <text evidence="4">Belongs to the purine/pyrimidine phosphoribosyltransferase family.</text>
</comment>
<dbReference type="Pfam" id="PF00156">
    <property type="entry name" value="Pribosyltran"/>
    <property type="match status" value="1"/>
</dbReference>
<comment type="catalytic activity">
    <reaction evidence="1">
        <text>AMP + diphosphate = 5-phospho-alpha-D-ribose 1-diphosphate + adenine</text>
        <dbReference type="Rhea" id="RHEA:16609"/>
        <dbReference type="ChEBI" id="CHEBI:16708"/>
        <dbReference type="ChEBI" id="CHEBI:33019"/>
        <dbReference type="ChEBI" id="CHEBI:58017"/>
        <dbReference type="ChEBI" id="CHEBI:456215"/>
        <dbReference type="EC" id="2.4.2.7"/>
    </reaction>
</comment>
<dbReference type="EMBL" id="CAUWAG010000020">
    <property type="protein sequence ID" value="CAJ2513039.1"/>
    <property type="molecule type" value="Genomic_DNA"/>
</dbReference>
<protein>
    <recommendedName>
        <fullName evidence="6">adenine phosphoribosyltransferase</fullName>
        <ecNumber evidence="6">2.4.2.7</ecNumber>
    </recommendedName>
</protein>
<keyword evidence="8" id="KW-0328">Glycosyltransferase</keyword>
<reference evidence="13" key="1">
    <citation type="submission" date="2023-10" db="EMBL/GenBank/DDBJ databases">
        <authorList>
            <person name="Hackl T."/>
        </authorList>
    </citation>
    <scope>NUCLEOTIDE SEQUENCE</scope>
</reference>
<dbReference type="GO" id="GO:0006166">
    <property type="term" value="P:purine ribonucleoside salvage"/>
    <property type="evidence" value="ECO:0007669"/>
    <property type="project" value="UniProtKB-KW"/>
</dbReference>
<dbReference type="SUPFAM" id="SSF53271">
    <property type="entry name" value="PRTase-like"/>
    <property type="match status" value="1"/>
</dbReference>
<comment type="subunit">
    <text evidence="5">Homodimer.</text>
</comment>
<dbReference type="InterPro" id="IPR000836">
    <property type="entry name" value="PRTase_dom"/>
</dbReference>
<gene>
    <name evidence="13" type="ORF">KHLLAP_LOCUS13507</name>
</gene>
<sequence length="409" mass="44560">MCIAEDPGYESVCHNGRSPPYLMRAAQTLSSAEGDDDTAGSHLALRNMKRCSQPQPQSDAQYSDGFDILVGLKLIILVTGESGAGKDYCADIWVSVFTSGTDEGFRTRAVSISKAVKHKYAAATGADVKRLLSDRAYKEQHRSALTTSFYNQRRGASYALSHLVPGSRLLEVRIEANRETRRLRRGSHGEGEDTEKNSEESRNSTGLDYRPNFTFANYTPGHEAATTFAEQYLLPFLHEDLQRLAAMHPGGLALCTSLLQTHFVSDWAKVDAVACCEAGGFIYAAALAARVDIPLALIRKRGKLPPPMISVTRSLSHILSPSTACGAHDSCEESIEMARDVVPKGATVVIVDDVLATGETLCAVLQLLGKAGVRAGDVSVLAVVEFPAYRGWELLHRRGVGWFQKRMTR</sequence>
<evidence type="ECO:0000256" key="9">
    <source>
        <dbReference type="ARBA" id="ARBA00022679"/>
    </source>
</evidence>
<dbReference type="PANTHER" id="PTHR11776">
    <property type="entry name" value="ADENINE PHOSPHORIBOSYLTRANSFERASE"/>
    <property type="match status" value="1"/>
</dbReference>
<keyword evidence="9" id="KW-0808">Transferase</keyword>
<dbReference type="InterPro" id="IPR027417">
    <property type="entry name" value="P-loop_NTPase"/>
</dbReference>
<name>A0AAI8YQ13_9PEZI</name>
<evidence type="ECO:0000256" key="4">
    <source>
        <dbReference type="ARBA" id="ARBA00008391"/>
    </source>
</evidence>
<comment type="subcellular location">
    <subcellularLocation>
        <location evidence="2">Cytoplasm</location>
    </subcellularLocation>
</comment>
<comment type="caution">
    <text evidence="13">The sequence shown here is derived from an EMBL/GenBank/DDBJ whole genome shotgun (WGS) entry which is preliminary data.</text>
</comment>
<feature type="domain" description="Phosphoribosyltransferase" evidence="12">
    <location>
        <begin position="248"/>
        <end position="374"/>
    </location>
</feature>
<evidence type="ECO:0000256" key="5">
    <source>
        <dbReference type="ARBA" id="ARBA00011738"/>
    </source>
</evidence>
<evidence type="ECO:0000313" key="13">
    <source>
        <dbReference type="EMBL" id="CAJ2513039.1"/>
    </source>
</evidence>
<proteinExistence type="inferred from homology"/>
<dbReference type="GO" id="GO:0006695">
    <property type="term" value="P:cholesterol biosynthetic process"/>
    <property type="evidence" value="ECO:0007669"/>
    <property type="project" value="InterPro"/>
</dbReference>
<dbReference type="Gene3D" id="3.40.50.2020">
    <property type="match status" value="1"/>
</dbReference>
<evidence type="ECO:0000256" key="3">
    <source>
        <dbReference type="ARBA" id="ARBA00004659"/>
    </source>
</evidence>
<dbReference type="AlphaFoldDB" id="A0AAI8YQ13"/>
<evidence type="ECO:0000259" key="12">
    <source>
        <dbReference type="Pfam" id="PF00156"/>
    </source>
</evidence>
<evidence type="ECO:0000256" key="8">
    <source>
        <dbReference type="ARBA" id="ARBA00022676"/>
    </source>
</evidence>
<evidence type="ECO:0000256" key="1">
    <source>
        <dbReference type="ARBA" id="ARBA00000868"/>
    </source>
</evidence>
<evidence type="ECO:0000256" key="6">
    <source>
        <dbReference type="ARBA" id="ARBA00011893"/>
    </source>
</evidence>
<dbReference type="Proteomes" id="UP001295740">
    <property type="component" value="Unassembled WGS sequence"/>
</dbReference>
<keyword evidence="7" id="KW-0963">Cytoplasm</keyword>
<dbReference type="PANTHER" id="PTHR11776:SF7">
    <property type="entry name" value="PHOSPHORIBOSYLTRANSFERASE DOMAIN-CONTAINING PROTEIN"/>
    <property type="match status" value="1"/>
</dbReference>
<keyword evidence="10" id="KW-0660">Purine salvage</keyword>
<dbReference type="CDD" id="cd06223">
    <property type="entry name" value="PRTases_typeI"/>
    <property type="match status" value="1"/>
</dbReference>
<dbReference type="GO" id="GO:0004631">
    <property type="term" value="F:phosphomevalonate kinase activity"/>
    <property type="evidence" value="ECO:0007669"/>
    <property type="project" value="InterPro"/>
</dbReference>
<feature type="region of interest" description="Disordered" evidence="11">
    <location>
        <begin position="181"/>
        <end position="208"/>
    </location>
</feature>
<dbReference type="Gene3D" id="3.40.50.300">
    <property type="entry name" value="P-loop containing nucleotide triphosphate hydrolases"/>
    <property type="match status" value="1"/>
</dbReference>
<feature type="compositionally biased region" description="Basic and acidic residues" evidence="11">
    <location>
        <begin position="187"/>
        <end position="202"/>
    </location>
</feature>
<dbReference type="InterPro" id="IPR005919">
    <property type="entry name" value="Pmev_kin_anim"/>
</dbReference>